<feature type="compositionally biased region" description="Polar residues" evidence="17">
    <location>
        <begin position="1437"/>
        <end position="1453"/>
    </location>
</feature>
<dbReference type="PANTHER" id="PTHR21541">
    <property type="entry name" value="BTB POZ DOMAIN CONTAINING 12"/>
    <property type="match status" value="1"/>
</dbReference>
<feature type="compositionally biased region" description="Polar residues" evidence="17">
    <location>
        <begin position="277"/>
        <end position="295"/>
    </location>
</feature>
<feature type="compositionally biased region" description="Polar residues" evidence="17">
    <location>
        <begin position="477"/>
        <end position="488"/>
    </location>
</feature>
<gene>
    <name evidence="19" type="ORF">PFLUV_G00006440</name>
</gene>
<keyword evidence="11" id="KW-0233">DNA recombination</keyword>
<feature type="region of interest" description="Disordered" evidence="17">
    <location>
        <begin position="584"/>
        <end position="607"/>
    </location>
</feature>
<comment type="subunit">
    <text evidence="15">Forms a heterodimer with SLX1A/GIYD1. Interacts with ERCC4/XPF; catalytic subunit of the ERCC4-ERCC1 endonuclease. Interacts with MUS81; catalytic subunit of the MUS81-EME1 endonuclease. Interacts with MSH2; component of the MSH2-MSH3 mismatch repair complex. Interacts with TERF2-TERF2IP. Interacts with PLK1 and SLX4IP.</text>
</comment>
<organism evidence="19 20">
    <name type="scientific">Perca fluviatilis</name>
    <name type="common">European perch</name>
    <dbReference type="NCBI Taxonomy" id="8168"/>
    <lineage>
        <taxon>Eukaryota</taxon>
        <taxon>Metazoa</taxon>
        <taxon>Chordata</taxon>
        <taxon>Craniata</taxon>
        <taxon>Vertebrata</taxon>
        <taxon>Euteleostomi</taxon>
        <taxon>Actinopterygii</taxon>
        <taxon>Neopterygii</taxon>
        <taxon>Teleostei</taxon>
        <taxon>Neoteleostei</taxon>
        <taxon>Acanthomorphata</taxon>
        <taxon>Eupercaria</taxon>
        <taxon>Perciformes</taxon>
        <taxon>Percoidei</taxon>
        <taxon>Percidae</taxon>
        <taxon>Percinae</taxon>
        <taxon>Perca</taxon>
    </lineage>
</organism>
<dbReference type="GO" id="GO:0032206">
    <property type="term" value="P:positive regulation of telomere maintenance"/>
    <property type="evidence" value="ECO:0007669"/>
    <property type="project" value="UniProtKB-ARBA"/>
</dbReference>
<keyword evidence="9" id="KW-0862">Zinc</keyword>
<evidence type="ECO:0000256" key="16">
    <source>
        <dbReference type="ARBA" id="ARBA00076095"/>
    </source>
</evidence>
<dbReference type="PROSITE" id="PS50097">
    <property type="entry name" value="BTB"/>
    <property type="match status" value="1"/>
</dbReference>
<dbReference type="FunFam" id="3.30.710.10:FF:000116">
    <property type="entry name" value="SLX4 structure-specific endonuclease subunit"/>
    <property type="match status" value="1"/>
</dbReference>
<keyword evidence="7" id="KW-0227">DNA damage</keyword>
<keyword evidence="6" id="KW-0677">Repeat</keyword>
<evidence type="ECO:0000256" key="6">
    <source>
        <dbReference type="ARBA" id="ARBA00022737"/>
    </source>
</evidence>
<dbReference type="CDD" id="cd22999">
    <property type="entry name" value="SAP_SLX4"/>
    <property type="match status" value="1"/>
</dbReference>
<evidence type="ECO:0000313" key="20">
    <source>
        <dbReference type="Proteomes" id="UP000465112"/>
    </source>
</evidence>
<proteinExistence type="inferred from homology"/>
<dbReference type="OrthoDB" id="5576441at2759"/>
<reference evidence="19 20" key="1">
    <citation type="submission" date="2019-06" db="EMBL/GenBank/DDBJ databases">
        <title>A chromosome-scale genome assembly of the European perch, Perca fluviatilis.</title>
        <authorList>
            <person name="Roques C."/>
            <person name="Zahm M."/>
            <person name="Cabau C."/>
            <person name="Klopp C."/>
            <person name="Bouchez O."/>
            <person name="Donnadieu C."/>
            <person name="Kuhl H."/>
            <person name="Gislard M."/>
            <person name="Guendouz S."/>
            <person name="Journot L."/>
            <person name="Haffray P."/>
            <person name="Bestin A."/>
            <person name="Morvezen R."/>
            <person name="Feron R."/>
            <person name="Wen M."/>
            <person name="Jouanno E."/>
            <person name="Herpin A."/>
            <person name="Schartl M."/>
            <person name="Postlethwait J."/>
            <person name="Schaerlinger B."/>
            <person name="Chardard D."/>
            <person name="Lecocq T."/>
            <person name="Poncet C."/>
            <person name="Jaffrelo L."/>
            <person name="Lampietro C."/>
            <person name="Guiguen Y."/>
        </authorList>
    </citation>
    <scope>NUCLEOTIDE SEQUENCE [LARGE SCALE GENOMIC DNA]</scope>
    <source>
        <tissue evidence="19">Blood</tissue>
    </source>
</reference>
<dbReference type="GO" id="GO:0090656">
    <property type="term" value="P:t-circle formation"/>
    <property type="evidence" value="ECO:0007669"/>
    <property type="project" value="UniProtKB-ARBA"/>
</dbReference>
<dbReference type="Gene3D" id="3.30.710.10">
    <property type="entry name" value="Potassium Channel Kv1.1, Chain A"/>
    <property type="match status" value="1"/>
</dbReference>
<feature type="region of interest" description="Disordered" evidence="17">
    <location>
        <begin position="277"/>
        <end position="319"/>
    </location>
</feature>
<feature type="compositionally biased region" description="Low complexity" evidence="17">
    <location>
        <begin position="949"/>
        <end position="958"/>
    </location>
</feature>
<feature type="compositionally biased region" description="Acidic residues" evidence="17">
    <location>
        <begin position="828"/>
        <end position="850"/>
    </location>
</feature>
<feature type="compositionally biased region" description="Basic and acidic residues" evidence="17">
    <location>
        <begin position="22"/>
        <end position="34"/>
    </location>
</feature>
<protein>
    <recommendedName>
        <fullName evidence="14">Structure-specific endonuclease subunit SLX4</fullName>
    </recommendedName>
    <alternativeName>
        <fullName evidence="16">BTB/POZ domain-containing protein 12</fullName>
    </alternativeName>
</protein>
<evidence type="ECO:0000256" key="1">
    <source>
        <dbReference type="ARBA" id="ARBA00004123"/>
    </source>
</evidence>
<dbReference type="GO" id="GO:0008270">
    <property type="term" value="F:zinc ion binding"/>
    <property type="evidence" value="ECO:0007669"/>
    <property type="project" value="UniProtKB-KW"/>
</dbReference>
<dbReference type="GO" id="GO:0000712">
    <property type="term" value="P:resolution of meiotic recombination intermediates"/>
    <property type="evidence" value="ECO:0007669"/>
    <property type="project" value="TreeGrafter"/>
</dbReference>
<dbReference type="PANTHER" id="PTHR21541:SF3">
    <property type="entry name" value="STRUCTURE-SPECIFIC ENDONUCLEASE SUBUNIT SLX4"/>
    <property type="match status" value="1"/>
</dbReference>
<feature type="region of interest" description="Disordered" evidence="17">
    <location>
        <begin position="333"/>
        <end position="385"/>
    </location>
</feature>
<evidence type="ECO:0000313" key="19">
    <source>
        <dbReference type="EMBL" id="KAF1394950.1"/>
    </source>
</evidence>
<evidence type="ECO:0000256" key="14">
    <source>
        <dbReference type="ARBA" id="ARBA00029496"/>
    </source>
</evidence>
<keyword evidence="3" id="KW-1017">Isopeptide bond</keyword>
<feature type="compositionally biased region" description="Low complexity" evidence="17">
    <location>
        <begin position="1419"/>
        <end position="1433"/>
    </location>
</feature>
<feature type="compositionally biased region" description="Low complexity" evidence="17">
    <location>
        <begin position="907"/>
        <end position="917"/>
    </location>
</feature>
<feature type="compositionally biased region" description="Acidic residues" evidence="17">
    <location>
        <begin position="808"/>
        <end position="817"/>
    </location>
</feature>
<feature type="region of interest" description="Disordered" evidence="17">
    <location>
        <begin position="767"/>
        <end position="876"/>
    </location>
</feature>
<keyword evidence="13" id="KW-0539">Nucleus</keyword>
<feature type="compositionally biased region" description="Basic and acidic residues" evidence="17">
    <location>
        <begin position="339"/>
        <end position="348"/>
    </location>
</feature>
<comment type="subcellular location">
    <subcellularLocation>
        <location evidence="1">Nucleus</location>
    </subcellularLocation>
</comment>
<dbReference type="Pfam" id="PF09494">
    <property type="entry name" value="Slx4"/>
    <property type="match status" value="1"/>
</dbReference>
<feature type="region of interest" description="Disordered" evidence="17">
    <location>
        <begin position="468"/>
        <end position="515"/>
    </location>
</feature>
<dbReference type="InterPro" id="IPR018574">
    <property type="entry name" value="Structure-sp_endonuc_su_Slx4"/>
</dbReference>
<feature type="region of interest" description="Disordered" evidence="17">
    <location>
        <begin position="1752"/>
        <end position="1787"/>
    </location>
</feature>
<evidence type="ECO:0000259" key="18">
    <source>
        <dbReference type="PROSITE" id="PS50097"/>
    </source>
</evidence>
<dbReference type="InterPro" id="IPR011333">
    <property type="entry name" value="SKP1/BTB/POZ_sf"/>
</dbReference>
<dbReference type="GO" id="GO:0006281">
    <property type="term" value="P:DNA repair"/>
    <property type="evidence" value="ECO:0007669"/>
    <property type="project" value="UniProtKB-KW"/>
</dbReference>
<name>A0A6A5FJF0_PERFL</name>
<feature type="region of interest" description="Disordered" evidence="17">
    <location>
        <begin position="116"/>
        <end position="160"/>
    </location>
</feature>
<evidence type="ECO:0000256" key="5">
    <source>
        <dbReference type="ARBA" id="ARBA00022723"/>
    </source>
</evidence>
<evidence type="ECO:0000256" key="4">
    <source>
        <dbReference type="ARBA" id="ARBA00022553"/>
    </source>
</evidence>
<accession>A0A6A5FJF0</accession>
<sequence>MDDSDQDFVDLCSKLLKRVRKKPSESRQARKAEHQPSSQASDGDRRKNKRAADSGSACAGTQPVCTGAGADEHVVCGGTGHDSGDAESSAVPAAAPGPSAERCLAAKDEVLHRMQQFKRASPQRMVHKDSSRPKNHEDDCVPPPPLTHRQESFSPDLRPESLDSDEALALRLQQELDREAAEAQTVDLEDGGLFFCQICHRDLSHMTPEGRTQHLNRCLDESEESAPAPPPPPPGVPDCPICGKKFKSQKSRLAHLKRCSADMGVAPVVLLQALQRQTEETPNVPTANTLTQTGGTKRKCPSKPGLPVRKKPRKKTAPLDEDTMVALALSSSLLEQEQQGEREPERHSQTKTAASHLSMNPALKWRPDTGKGRGKRKKGAIPRPPPLLLVQDAEVALARLQERVSALLLRSRPPSPPTPTRCPSSLPGWSGAAPLWQKSTLQGRASTRLSDFYTPELSEFITPWESATTDAATSSTVNKPASSVQPLSEGTPVPVTRASTLPSSSQTAPSTPGTGQLLMDLMELAEDGVTLTQYGHTASGPDKDKRASQIPNVRLSGFVVVEEEEEEEEEAGLCASGFLPEATHSEAARSRATRTVDQPGADEERSSLRSVALSRLASELSSMVNNAQLSDLQLQVDSGEIYFAHSFMVYARCPLLAEMVHESGFGVQEAGVPAAQRVLMNDVPGQAVFALLQYLYTARCSIPASLRPHVLELASRFDLQELRQLCELRRDDAATRGDEEDYVNREENVNNQTQQALTELLRSMWDEEDEDGEGVDTGGGRDEGGELEEDHQADGLASGDGEIREEKVNEEELEEIYEFAATQRKREEEEEEEDSKEEIEEEVDGGEDGQEVFAKPQRISTGYSVKNLQPDPSLDRSYSRLFSASWGVYEEEGPSSLPSTSRPGKTHPPQSHQPQSPDKLASKLSGRTLLQSSASVVDELSLSPPPYSNLPLPGQSPGPLGGRGGGGDKGTDGLSRGPQRACVPLSPESPREMKEPELIVLSDSSEELEVAPSPRSPPPHSHPLAVHKLQSYTRVKPRPIPRADEPTPENKRSSSLELSPDDPSAAPVHSHQGPWWEQAPADCSPEVSWLIPSTPLQPGRSTTTTSSTQTKSSMCRTQLFPKGHTSSPSASVFSSPALPLNNGLQTSNSPTGVCARVGPTEDRVPKLNLDETRSSSLDLNFCSKRASSCDASKARGVSALPPCQPNVSKKDTPVHMQPRPYSSTPLHTERHMAPVLPAGSPRRSNLDKSWTSPGRDGAPSESLEETELGSFYLSPVSEPSDPPSSSSHRGPQSSQRHSVSSSRSLRSVESSSHNSTGPELRRRGIRNEKVGEIECENEATGDEGARDKAEAGEAEVAESSFQQSFAAMDEPPIAFNDSWGFDGCVDAEANPGCFSLRLEDSGASSQQGERSLGQGDPARSSSSTGRQPSPSRPGVRLSNSHGGVAASSPSKGHSTPPHASVQAHTGLSFPPPPPDPPTHTTPERIHSLLDSQIWDSWEEEEEEALPLSQRVNPATQLKTPTSSHNKRRRTLVAITPLPHYSDMDTPELKNKLTRFGVRPLPKRQMILKLKEIHQYTHQLVSSDSEGEAPLAGRAARTKHPHTGSEVPGNRPASCAQRVTFKEPRAPAGVSPLKPRREEEAELLCASQGSNTSSTAASEESERSNPELCLSSDSDSDGGISASQAVNRLQDRLRAVRSLILSDPRLYGQILQYQPLVLSQLQERLKAAGIRLGAAKLVDYLDSQCITFTTAKPGQSAPGRRRGKRTARGAKAAGDRGVGRKRAVTAMI</sequence>
<feature type="region of interest" description="Disordered" evidence="17">
    <location>
        <begin position="889"/>
        <end position="1113"/>
    </location>
</feature>
<evidence type="ECO:0000256" key="9">
    <source>
        <dbReference type="ARBA" id="ARBA00022833"/>
    </source>
</evidence>
<evidence type="ECO:0000256" key="13">
    <source>
        <dbReference type="ARBA" id="ARBA00023242"/>
    </source>
</evidence>
<feature type="compositionally biased region" description="Basic and acidic residues" evidence="17">
    <location>
        <begin position="1319"/>
        <end position="1332"/>
    </location>
</feature>
<feature type="compositionally biased region" description="Low complexity" evidence="17">
    <location>
        <begin position="1055"/>
        <end position="1064"/>
    </location>
</feature>
<feature type="compositionally biased region" description="Low complexity" evidence="17">
    <location>
        <begin position="1274"/>
        <end position="1315"/>
    </location>
</feature>
<dbReference type="GO" id="GO:0033557">
    <property type="term" value="C:Slx1-Slx4 complex"/>
    <property type="evidence" value="ECO:0007669"/>
    <property type="project" value="InterPro"/>
</dbReference>
<dbReference type="InterPro" id="IPR000210">
    <property type="entry name" value="BTB/POZ_dom"/>
</dbReference>
<feature type="region of interest" description="Disordered" evidence="17">
    <location>
        <begin position="1580"/>
        <end position="1680"/>
    </location>
</feature>
<feature type="domain" description="BTB" evidence="18">
    <location>
        <begin position="630"/>
        <end position="704"/>
    </location>
</feature>
<dbReference type="SMART" id="SM00225">
    <property type="entry name" value="BTB"/>
    <property type="match status" value="1"/>
</dbReference>
<comment type="similarity">
    <text evidence="2">Belongs to the SLX4 family.</text>
</comment>
<comment type="caution">
    <text evidence="19">The sequence shown here is derived from an EMBL/GenBank/DDBJ whole genome shotgun (WGS) entry which is preliminary data.</text>
</comment>
<keyword evidence="10" id="KW-0832">Ubl conjugation</keyword>
<feature type="region of interest" description="Disordered" evidence="17">
    <location>
        <begin position="1191"/>
        <end position="1382"/>
    </location>
</feature>
<evidence type="ECO:0000256" key="2">
    <source>
        <dbReference type="ARBA" id="ARBA00006661"/>
    </source>
</evidence>
<evidence type="ECO:0000256" key="7">
    <source>
        <dbReference type="ARBA" id="ARBA00022763"/>
    </source>
</evidence>
<feature type="region of interest" description="Disordered" evidence="17">
    <location>
        <begin position="1395"/>
        <end position="1483"/>
    </location>
</feature>
<dbReference type="Pfam" id="PF00651">
    <property type="entry name" value="BTB"/>
    <property type="match status" value="1"/>
</dbReference>
<feature type="compositionally biased region" description="Low complexity" evidence="17">
    <location>
        <begin position="1101"/>
        <end position="1113"/>
    </location>
</feature>
<evidence type="ECO:0000256" key="17">
    <source>
        <dbReference type="SAM" id="MobiDB-lite"/>
    </source>
</evidence>
<feature type="compositionally biased region" description="Gly residues" evidence="17">
    <location>
        <begin position="959"/>
        <end position="968"/>
    </location>
</feature>
<evidence type="ECO:0000256" key="3">
    <source>
        <dbReference type="ARBA" id="ARBA00022499"/>
    </source>
</evidence>
<keyword evidence="20" id="KW-1185">Reference proteome</keyword>
<keyword evidence="8" id="KW-0863">Zinc-finger</keyword>
<feature type="region of interest" description="Disordered" evidence="17">
    <location>
        <begin position="17"/>
        <end position="103"/>
    </location>
</feature>
<feature type="compositionally biased region" description="Polar residues" evidence="17">
    <location>
        <begin position="497"/>
        <end position="514"/>
    </location>
</feature>
<feature type="compositionally biased region" description="Basic residues" evidence="17">
    <location>
        <begin position="1778"/>
        <end position="1787"/>
    </location>
</feature>
<evidence type="ECO:0000256" key="15">
    <source>
        <dbReference type="ARBA" id="ARBA00064578"/>
    </source>
</evidence>
<evidence type="ECO:0000256" key="10">
    <source>
        <dbReference type="ARBA" id="ARBA00022843"/>
    </source>
</evidence>
<feature type="compositionally biased region" description="Polar residues" evidence="17">
    <location>
        <begin position="858"/>
        <end position="867"/>
    </location>
</feature>
<feature type="compositionally biased region" description="Basic and acidic residues" evidence="17">
    <location>
        <begin position="1041"/>
        <end position="1054"/>
    </location>
</feature>
<dbReference type="EMBL" id="VHII01000001">
    <property type="protein sequence ID" value="KAF1394950.1"/>
    <property type="molecule type" value="Genomic_DNA"/>
</dbReference>
<feature type="compositionally biased region" description="Low complexity" evidence="17">
    <location>
        <begin position="86"/>
        <end position="100"/>
    </location>
</feature>
<evidence type="ECO:0000256" key="11">
    <source>
        <dbReference type="ARBA" id="ARBA00023172"/>
    </source>
</evidence>
<dbReference type="GO" id="GO:0006260">
    <property type="term" value="P:DNA replication"/>
    <property type="evidence" value="ECO:0007669"/>
    <property type="project" value="InterPro"/>
</dbReference>
<dbReference type="SUPFAM" id="SSF54695">
    <property type="entry name" value="POZ domain"/>
    <property type="match status" value="1"/>
</dbReference>
<keyword evidence="4" id="KW-0597">Phosphoprotein</keyword>
<feature type="compositionally biased region" description="Basic residues" evidence="17">
    <location>
        <begin position="1758"/>
        <end position="1767"/>
    </location>
</feature>
<keyword evidence="5" id="KW-0479">Metal-binding</keyword>
<evidence type="ECO:0000256" key="8">
    <source>
        <dbReference type="ARBA" id="ARBA00022771"/>
    </source>
</evidence>
<keyword evidence="12" id="KW-0234">DNA repair</keyword>
<evidence type="ECO:0000256" key="12">
    <source>
        <dbReference type="ARBA" id="ARBA00023204"/>
    </source>
</evidence>
<feature type="compositionally biased region" description="Low complexity" evidence="17">
    <location>
        <begin position="1670"/>
        <end position="1680"/>
    </location>
</feature>
<dbReference type="Proteomes" id="UP000465112">
    <property type="component" value="Chromosome 1"/>
</dbReference>
<feature type="compositionally biased region" description="Basic and acidic residues" evidence="17">
    <location>
        <begin position="126"/>
        <end position="139"/>
    </location>
</feature>
<feature type="compositionally biased region" description="Pro residues" evidence="17">
    <location>
        <begin position="1469"/>
        <end position="1479"/>
    </location>
</feature>